<name>A0A9D9I4Z8_9BACT</name>
<reference evidence="2" key="2">
    <citation type="journal article" date="2021" name="PeerJ">
        <title>Extensive microbial diversity within the chicken gut microbiome revealed by metagenomics and culture.</title>
        <authorList>
            <person name="Gilroy R."/>
            <person name="Ravi A."/>
            <person name="Getino M."/>
            <person name="Pursley I."/>
            <person name="Horton D.L."/>
            <person name="Alikhan N.F."/>
            <person name="Baker D."/>
            <person name="Gharbi K."/>
            <person name="Hall N."/>
            <person name="Watson M."/>
            <person name="Adriaenssens E.M."/>
            <person name="Foster-Nyarko E."/>
            <person name="Jarju S."/>
            <person name="Secka A."/>
            <person name="Antonio M."/>
            <person name="Oren A."/>
            <person name="Chaudhuri R.R."/>
            <person name="La Ragione R."/>
            <person name="Hildebrand F."/>
            <person name="Pallen M.J."/>
        </authorList>
    </citation>
    <scope>NUCLEOTIDE SEQUENCE</scope>
    <source>
        <strain evidence="2">10037</strain>
    </source>
</reference>
<protein>
    <submittedName>
        <fullName evidence="2">Uncharacterized protein</fullName>
    </submittedName>
</protein>
<accession>A0A9D9I4Z8</accession>
<dbReference type="Proteomes" id="UP000823597">
    <property type="component" value="Unassembled WGS sequence"/>
</dbReference>
<dbReference type="AlphaFoldDB" id="A0A9D9I4Z8"/>
<proteinExistence type="predicted"/>
<evidence type="ECO:0000313" key="3">
    <source>
        <dbReference type="Proteomes" id="UP000823597"/>
    </source>
</evidence>
<organism evidence="2 3">
    <name type="scientific">Candidatus Merdivivens pullistercoris</name>
    <dbReference type="NCBI Taxonomy" id="2840873"/>
    <lineage>
        <taxon>Bacteria</taxon>
        <taxon>Pseudomonadati</taxon>
        <taxon>Bacteroidota</taxon>
        <taxon>Bacteroidia</taxon>
        <taxon>Bacteroidales</taxon>
        <taxon>Muribaculaceae</taxon>
        <taxon>Muribaculaceae incertae sedis</taxon>
        <taxon>Candidatus Merdivivens</taxon>
    </lineage>
</organism>
<dbReference type="EMBL" id="JADIME010000091">
    <property type="protein sequence ID" value="MBO8466027.1"/>
    <property type="molecule type" value="Genomic_DNA"/>
</dbReference>
<dbReference type="PROSITE" id="PS51257">
    <property type="entry name" value="PROKAR_LIPOPROTEIN"/>
    <property type="match status" value="1"/>
</dbReference>
<evidence type="ECO:0000313" key="2">
    <source>
        <dbReference type="EMBL" id="MBO8466027.1"/>
    </source>
</evidence>
<gene>
    <name evidence="2" type="ORF">IAB93_08575</name>
</gene>
<evidence type="ECO:0000256" key="1">
    <source>
        <dbReference type="SAM" id="SignalP"/>
    </source>
</evidence>
<reference evidence="2" key="1">
    <citation type="submission" date="2020-10" db="EMBL/GenBank/DDBJ databases">
        <authorList>
            <person name="Gilroy R."/>
        </authorList>
    </citation>
    <scope>NUCLEOTIDE SEQUENCE</scope>
    <source>
        <strain evidence="2">10037</strain>
    </source>
</reference>
<feature type="chain" id="PRO_5039637343" evidence="1">
    <location>
        <begin position="25"/>
        <end position="652"/>
    </location>
</feature>
<feature type="signal peptide" evidence="1">
    <location>
        <begin position="1"/>
        <end position="24"/>
    </location>
</feature>
<keyword evidence="1" id="KW-0732">Signal</keyword>
<sequence length="652" mass="70986">MKNIFTLLKISVLALIAMSVFSCKKDEVKTVPTVSVEFVSSGMTSATLSITSENANELAYMMLNDAAEVPSARGILTAGTKIQVPGGDVTVSDLVAGETYHIAAAAVSENGEYSEVATLEFGTSGQNCSFDIDVISATDKSISYSVVPSMDNVDYYVAALEFSVYGDSDDEAIYEAVAESAAQAASAAGISLQEYLSQNLHRGEYSGVVSELVPETEYLLTVFGMSSEDASPTTPLSRIETSTVPETPELTFDLEYSDVTTTTVHLKVTPSNKTAQFIFLCLPSANFPDLTEDDADEIAQRYVDGVKSYLDEGIGLYTGDQDVPNFSIMQNTEYYFFAFGYTPGVGISSKCELVSFMSERGVVPEDFEAEIIIDATTAKRISARVVPAAGFESIFYGCVAIPTDEYTEELAKESVEQAIVDYYNQQVEFNPTYSMLDAVTAVCDRGEGWFEPSGLTPETEYTVAAVSVSNEGVAAKVLTATATTGSEDVSAATFTSTFVKVYDGNEALEAGLFADSPHLMKDKGIAVFHFERSSEAVECYYFMANGDYSNPDEEYKTDDDLLSWITTNPYFYQADENTHYAFVSVDFYDAYTYLGWYYTMLTVAKDSQGMWGPVGRTMILPEYAKRGDIQELVDLINEIEAGTESLSIKASK</sequence>
<comment type="caution">
    <text evidence="2">The sequence shown here is derived from an EMBL/GenBank/DDBJ whole genome shotgun (WGS) entry which is preliminary data.</text>
</comment>